<dbReference type="RefSeq" id="WP_197662017.1">
    <property type="nucleotide sequence ID" value="NZ_JAEAGR010000014.1"/>
</dbReference>
<gene>
    <name evidence="2" type="ORF">I5677_12785</name>
</gene>
<dbReference type="Gene3D" id="2.30.110.10">
    <property type="entry name" value="Electron Transport, Fmn-binding Protein, Chain A"/>
    <property type="match status" value="1"/>
</dbReference>
<name>A0A8J7HC49_9FIRM</name>
<reference evidence="2" key="1">
    <citation type="submission" date="2020-12" db="EMBL/GenBank/DDBJ databases">
        <title>M. sibirica DSM 26468T genome.</title>
        <authorList>
            <person name="Thieme N."/>
            <person name="Rettenmaier R."/>
            <person name="Zverlov V."/>
            <person name="Liebl W."/>
        </authorList>
    </citation>
    <scope>NUCLEOTIDE SEQUENCE</scope>
    <source>
        <strain evidence="2">DSM 26468</strain>
    </source>
</reference>
<dbReference type="SUPFAM" id="SSF50475">
    <property type="entry name" value="FMN-binding split barrel"/>
    <property type="match status" value="1"/>
</dbReference>
<sequence length="153" mass="17848">MEYKDRFDQLFQQLGSHKTMVLATSADNRTTARMMSCIMLNNKIYCQTDIDFQKSKQILKNPFVALCVDNIQIEGEATIKGSPMEECNSEFVEAFKTYFRGSYDTYSSLSNEIVIEIAPTLITLYCYDNKKPYREFIDCKQQKVHIKQYEIGR</sequence>
<keyword evidence="3" id="KW-1185">Reference proteome</keyword>
<proteinExistence type="predicted"/>
<organism evidence="2 3">
    <name type="scientific">Mobilitalea sibirica</name>
    <dbReference type="NCBI Taxonomy" id="1462919"/>
    <lineage>
        <taxon>Bacteria</taxon>
        <taxon>Bacillati</taxon>
        <taxon>Bacillota</taxon>
        <taxon>Clostridia</taxon>
        <taxon>Lachnospirales</taxon>
        <taxon>Lachnospiraceae</taxon>
        <taxon>Mobilitalea</taxon>
    </lineage>
</organism>
<feature type="domain" description="Pyridoxamine 5'-phosphate oxidase N-terminal" evidence="1">
    <location>
        <begin position="10"/>
        <end position="125"/>
    </location>
</feature>
<evidence type="ECO:0000313" key="2">
    <source>
        <dbReference type="EMBL" id="MBH1941771.1"/>
    </source>
</evidence>
<dbReference type="Proteomes" id="UP000623269">
    <property type="component" value="Unassembled WGS sequence"/>
</dbReference>
<comment type="caution">
    <text evidence="2">The sequence shown here is derived from an EMBL/GenBank/DDBJ whole genome shotgun (WGS) entry which is preliminary data.</text>
</comment>
<dbReference type="InterPro" id="IPR011576">
    <property type="entry name" value="Pyridox_Oxase_N"/>
</dbReference>
<evidence type="ECO:0000259" key="1">
    <source>
        <dbReference type="Pfam" id="PF01243"/>
    </source>
</evidence>
<dbReference type="Pfam" id="PF01243">
    <property type="entry name" value="PNPOx_N"/>
    <property type="match status" value="1"/>
</dbReference>
<dbReference type="AlphaFoldDB" id="A0A8J7HC49"/>
<dbReference type="InterPro" id="IPR012349">
    <property type="entry name" value="Split_barrel_FMN-bd"/>
</dbReference>
<evidence type="ECO:0000313" key="3">
    <source>
        <dbReference type="Proteomes" id="UP000623269"/>
    </source>
</evidence>
<dbReference type="EMBL" id="JAEAGR010000014">
    <property type="protein sequence ID" value="MBH1941771.1"/>
    <property type="molecule type" value="Genomic_DNA"/>
</dbReference>
<protein>
    <submittedName>
        <fullName evidence="2">Pyridoxamine 5'-phosphate oxidase family protein</fullName>
    </submittedName>
</protein>
<accession>A0A8J7HC49</accession>